<dbReference type="GO" id="GO:0016042">
    <property type="term" value="P:lipid catabolic process"/>
    <property type="evidence" value="ECO:0007669"/>
    <property type="project" value="UniProtKB-KW"/>
</dbReference>
<evidence type="ECO:0000256" key="1">
    <source>
        <dbReference type="ARBA" id="ARBA00004613"/>
    </source>
</evidence>
<evidence type="ECO:0000256" key="6">
    <source>
        <dbReference type="ARBA" id="ARBA00022963"/>
    </source>
</evidence>
<name>A0AAV5IPG6_9ROSI</name>
<evidence type="ECO:0000256" key="3">
    <source>
        <dbReference type="ARBA" id="ARBA00022525"/>
    </source>
</evidence>
<dbReference type="PANTHER" id="PTHR45650:SF9">
    <property type="entry name" value="SGNH HYDROLASE-TYPE ESTERASE DOMAIN-CONTAINING PROTEIN"/>
    <property type="match status" value="1"/>
</dbReference>
<dbReference type="GO" id="GO:0005576">
    <property type="term" value="C:extracellular region"/>
    <property type="evidence" value="ECO:0007669"/>
    <property type="project" value="UniProtKB-SubCell"/>
</dbReference>
<dbReference type="AlphaFoldDB" id="A0AAV5IPG6"/>
<keyword evidence="4" id="KW-0732">Signal</keyword>
<dbReference type="Pfam" id="PF00657">
    <property type="entry name" value="Lipase_GDSL"/>
    <property type="match status" value="1"/>
</dbReference>
<comment type="caution">
    <text evidence="8">The sequence shown here is derived from an EMBL/GenBank/DDBJ whole genome shotgun (WGS) entry which is preliminary data.</text>
</comment>
<evidence type="ECO:0000256" key="5">
    <source>
        <dbReference type="ARBA" id="ARBA00022801"/>
    </source>
</evidence>
<keyword evidence="6" id="KW-0442">Lipid degradation</keyword>
<organism evidence="8 9">
    <name type="scientific">Rubroshorea leprosula</name>
    <dbReference type="NCBI Taxonomy" id="152421"/>
    <lineage>
        <taxon>Eukaryota</taxon>
        <taxon>Viridiplantae</taxon>
        <taxon>Streptophyta</taxon>
        <taxon>Embryophyta</taxon>
        <taxon>Tracheophyta</taxon>
        <taxon>Spermatophyta</taxon>
        <taxon>Magnoliopsida</taxon>
        <taxon>eudicotyledons</taxon>
        <taxon>Gunneridae</taxon>
        <taxon>Pentapetalae</taxon>
        <taxon>rosids</taxon>
        <taxon>malvids</taxon>
        <taxon>Malvales</taxon>
        <taxon>Dipterocarpaceae</taxon>
        <taxon>Rubroshorea</taxon>
    </lineage>
</organism>
<evidence type="ECO:0000256" key="7">
    <source>
        <dbReference type="ARBA" id="ARBA00023098"/>
    </source>
</evidence>
<dbReference type="EMBL" id="BPVZ01000015">
    <property type="protein sequence ID" value="GKV00425.1"/>
    <property type="molecule type" value="Genomic_DNA"/>
</dbReference>
<keyword evidence="5" id="KW-0378">Hydrolase</keyword>
<dbReference type="GO" id="GO:0016788">
    <property type="term" value="F:hydrolase activity, acting on ester bonds"/>
    <property type="evidence" value="ECO:0007669"/>
    <property type="project" value="InterPro"/>
</dbReference>
<keyword evidence="3" id="KW-0964">Secreted</keyword>
<protein>
    <recommendedName>
        <fullName evidence="10">GDSL esterase/lipase</fullName>
    </recommendedName>
</protein>
<dbReference type="Proteomes" id="UP001054252">
    <property type="component" value="Unassembled WGS sequence"/>
</dbReference>
<evidence type="ECO:0008006" key="10">
    <source>
        <dbReference type="Google" id="ProtNLM"/>
    </source>
</evidence>
<keyword evidence="9" id="KW-1185">Reference proteome</keyword>
<dbReference type="InterPro" id="IPR051238">
    <property type="entry name" value="GDSL_esterase/lipase"/>
</dbReference>
<evidence type="ECO:0000256" key="2">
    <source>
        <dbReference type="ARBA" id="ARBA00008668"/>
    </source>
</evidence>
<dbReference type="Gene3D" id="3.40.50.1110">
    <property type="entry name" value="SGNH hydrolase"/>
    <property type="match status" value="1"/>
</dbReference>
<dbReference type="InterPro" id="IPR001087">
    <property type="entry name" value="GDSL"/>
</dbReference>
<keyword evidence="7" id="KW-0443">Lipid metabolism</keyword>
<sequence length="342" mass="37219">MALLSLILHCIHAVPQVPCYFIFGDSLSDDGNNNYLPTLAKVNYPPYGIDYPQGPTGRFSNGKNIQDVIAENLGFPSPIPPFANATGNAILKGVNYASGGAGIRFETGETVGARISLDMQLTNHAITISKIAAILLSNESASDLLSKCIYTIDIGSNDYILNYFLPQFYPTSHQYTPQQYAKVLIQQYSRQIQNLYHNGAKKFALFAIGYIGCTPYAVATYGTKNGSACVDDQNQAVQLFNEALLSLVNELNNNISDAKFTYINPYGFTATGFVTNSSCCEVDNGGQLCVRNSVPCSDRSKYTYWDGVHPTQAINILAGDFAYATTSTSNAYPFNLQSLALQ</sequence>
<comment type="similarity">
    <text evidence="2">Belongs to the 'GDSL' lipolytic enzyme family.</text>
</comment>
<dbReference type="InterPro" id="IPR036514">
    <property type="entry name" value="SGNH_hydro_sf"/>
</dbReference>
<dbReference type="SUPFAM" id="SSF52266">
    <property type="entry name" value="SGNH hydrolase"/>
    <property type="match status" value="1"/>
</dbReference>
<evidence type="ECO:0000313" key="8">
    <source>
        <dbReference type="EMBL" id="GKV00425.1"/>
    </source>
</evidence>
<dbReference type="InterPro" id="IPR035669">
    <property type="entry name" value="SGNH_plant_lipase-like"/>
</dbReference>
<accession>A0AAV5IPG6</accession>
<proteinExistence type="inferred from homology"/>
<evidence type="ECO:0000256" key="4">
    <source>
        <dbReference type="ARBA" id="ARBA00022729"/>
    </source>
</evidence>
<reference evidence="8 9" key="1">
    <citation type="journal article" date="2021" name="Commun. Biol.">
        <title>The genome of Shorea leprosula (Dipterocarpaceae) highlights the ecological relevance of drought in aseasonal tropical rainforests.</title>
        <authorList>
            <person name="Ng K.K.S."/>
            <person name="Kobayashi M.J."/>
            <person name="Fawcett J.A."/>
            <person name="Hatakeyama M."/>
            <person name="Paape T."/>
            <person name="Ng C.H."/>
            <person name="Ang C.C."/>
            <person name="Tnah L.H."/>
            <person name="Lee C.T."/>
            <person name="Nishiyama T."/>
            <person name="Sese J."/>
            <person name="O'Brien M.J."/>
            <person name="Copetti D."/>
            <person name="Mohd Noor M.I."/>
            <person name="Ong R.C."/>
            <person name="Putra M."/>
            <person name="Sireger I.Z."/>
            <person name="Indrioko S."/>
            <person name="Kosugi Y."/>
            <person name="Izuno A."/>
            <person name="Isagi Y."/>
            <person name="Lee S.L."/>
            <person name="Shimizu K.K."/>
        </authorList>
    </citation>
    <scope>NUCLEOTIDE SEQUENCE [LARGE SCALE GENOMIC DNA]</scope>
    <source>
        <strain evidence="8">214</strain>
    </source>
</reference>
<comment type="subcellular location">
    <subcellularLocation>
        <location evidence="1">Secreted</location>
    </subcellularLocation>
</comment>
<dbReference type="PANTHER" id="PTHR45650">
    <property type="entry name" value="GDSL-LIKE LIPASE/ACYLHYDROLASE-RELATED"/>
    <property type="match status" value="1"/>
</dbReference>
<evidence type="ECO:0000313" key="9">
    <source>
        <dbReference type="Proteomes" id="UP001054252"/>
    </source>
</evidence>
<dbReference type="CDD" id="cd01837">
    <property type="entry name" value="SGNH_plant_lipase_like"/>
    <property type="match status" value="1"/>
</dbReference>
<gene>
    <name evidence="8" type="ORF">SLEP1_g13111</name>
</gene>